<dbReference type="GO" id="GO:0009089">
    <property type="term" value="P:lysine biosynthetic process via diaminopimelate"/>
    <property type="evidence" value="ECO:0007669"/>
    <property type="project" value="UniProtKB-UniRule"/>
</dbReference>
<gene>
    <name evidence="5" type="primary">lysA</name>
    <name evidence="10" type="ordered locus">CTN_0976</name>
</gene>
<dbReference type="PANTHER" id="PTHR43727:SF2">
    <property type="entry name" value="GROUP IV DECARBOXYLASE"/>
    <property type="match status" value="1"/>
</dbReference>
<dbReference type="Gene3D" id="2.40.37.10">
    <property type="entry name" value="Lyase, Ornithine Decarboxylase, Chain A, domain 1"/>
    <property type="match status" value="1"/>
</dbReference>
<feature type="modified residue" description="N6-(pyridoxal phosphate)lysine" evidence="5 7">
    <location>
        <position position="55"/>
    </location>
</feature>
<keyword evidence="11" id="KW-1185">Reference proteome</keyword>
<dbReference type="InterPro" id="IPR009006">
    <property type="entry name" value="Ala_racemase/Decarboxylase_C"/>
</dbReference>
<comment type="pathway">
    <text evidence="5 8">Amino-acid biosynthesis; L-lysine biosynthesis via DAP pathway; L-lysine from DL-2,6-diaminopimelate: step 1/1.</text>
</comment>
<evidence type="ECO:0000256" key="3">
    <source>
        <dbReference type="ARBA" id="ARBA00022898"/>
    </source>
</evidence>
<dbReference type="Proteomes" id="UP000000445">
    <property type="component" value="Chromosome"/>
</dbReference>
<proteinExistence type="inferred from homology"/>
<feature type="binding site" evidence="5">
    <location>
        <position position="298"/>
    </location>
    <ligand>
        <name>substrate</name>
    </ligand>
</feature>
<keyword evidence="3 5" id="KW-0663">Pyridoxal phosphate</keyword>
<accession>B9K869</accession>
<feature type="binding site" evidence="5">
    <location>
        <begin position="255"/>
        <end position="258"/>
    </location>
    <ligand>
        <name>pyridoxal 5'-phosphate</name>
        <dbReference type="ChEBI" id="CHEBI:597326"/>
    </ligand>
</feature>
<evidence type="ECO:0000259" key="9">
    <source>
        <dbReference type="Pfam" id="PF02784"/>
    </source>
</evidence>
<keyword evidence="2 5" id="KW-0210">Decarboxylase</keyword>
<dbReference type="EMBL" id="CP000916">
    <property type="protein sequence ID" value="ACM23152.1"/>
    <property type="molecule type" value="Genomic_DNA"/>
</dbReference>
<feature type="binding site" evidence="5">
    <location>
        <position position="352"/>
    </location>
    <ligand>
        <name>pyridoxal 5'-phosphate</name>
        <dbReference type="ChEBI" id="CHEBI:597326"/>
    </ligand>
</feature>
<evidence type="ECO:0000256" key="8">
    <source>
        <dbReference type="RuleBase" id="RU003738"/>
    </source>
</evidence>
<comment type="cofactor">
    <cofactor evidence="1 5 7 8">
        <name>pyridoxal 5'-phosphate</name>
        <dbReference type="ChEBI" id="CHEBI:597326"/>
    </cofactor>
</comment>
<evidence type="ECO:0000256" key="4">
    <source>
        <dbReference type="ARBA" id="ARBA00023239"/>
    </source>
</evidence>
<dbReference type="InterPro" id="IPR022653">
    <property type="entry name" value="De-COase2_pyr-phos_BS"/>
</dbReference>
<dbReference type="AlphaFoldDB" id="B9K869"/>
<evidence type="ECO:0000256" key="6">
    <source>
        <dbReference type="NCBIfam" id="TIGR01048"/>
    </source>
</evidence>
<dbReference type="PROSITE" id="PS00878">
    <property type="entry name" value="ODR_DC_2_1"/>
    <property type="match status" value="1"/>
</dbReference>
<dbReference type="InterPro" id="IPR000183">
    <property type="entry name" value="Orn/DAP/Arg_de-COase"/>
</dbReference>
<dbReference type="EC" id="4.1.1.20" evidence="5 6"/>
<evidence type="ECO:0000313" key="11">
    <source>
        <dbReference type="Proteomes" id="UP000000445"/>
    </source>
</evidence>
<name>B9K869_THENN</name>
<dbReference type="UniPathway" id="UPA00034">
    <property type="reaction ID" value="UER00027"/>
</dbReference>
<evidence type="ECO:0000256" key="5">
    <source>
        <dbReference type="HAMAP-Rule" id="MF_02120"/>
    </source>
</evidence>
<sequence>MCAIKTSSTMEALKKAAEIHGTPLYVYFEETIRERARRVKEVFHGINLLPTFAVKANNNPNLLAILKEEGFGMDVVTKGELFAARLAGVDPFLIVWNGNGKSKEEMLHFLKEGVRTINVDSFEEMEMWESLSPEDVNFFVRVNPEVDARTHPHISTGLKKHKFGIPLNMLDSFMKRFKGMNIKGLHVHIGSQITKVDPFLEAYEKVVEASRRYGFEEINIGGGWGIDYQGEELNVQEYREKVVPLLDGFKRVFVEIGRYIIAPAGFLVLKVILVKRGENKVFVVVDGGMNTLIRPALYSAHHRIFVYGKEGSDFKADVVGPLCESGDVIAYDRNLPAVEPGDFLFVENAGAYGYTMANNYNSTSKPAEVLVKKDGELVLIRRRENIMDIFKDVVM</sequence>
<keyword evidence="5" id="KW-0028">Amino-acid biosynthesis</keyword>
<comment type="catalytic activity">
    <reaction evidence="5 8">
        <text>meso-2,6-diaminopimelate + H(+) = L-lysine + CO2</text>
        <dbReference type="Rhea" id="RHEA:15101"/>
        <dbReference type="ChEBI" id="CHEBI:15378"/>
        <dbReference type="ChEBI" id="CHEBI:16526"/>
        <dbReference type="ChEBI" id="CHEBI:32551"/>
        <dbReference type="ChEBI" id="CHEBI:57791"/>
        <dbReference type="EC" id="4.1.1.20"/>
    </reaction>
</comment>
<comment type="similarity">
    <text evidence="5">Belongs to the Orn/Lys/Arg decarboxylase class-II family. LysA subfamily.</text>
</comment>
<dbReference type="InterPro" id="IPR002986">
    <property type="entry name" value="DAP_deCOOHase_LysA"/>
</dbReference>
<feature type="binding site" evidence="5">
    <location>
        <position position="294"/>
    </location>
    <ligand>
        <name>substrate</name>
    </ligand>
</feature>
<reference evidence="10 11" key="1">
    <citation type="journal article" date="2009" name="Biosci. Biotechnol. Biochem.">
        <title>WeGAS: a web-based microbial genome annotation system.</title>
        <authorList>
            <person name="Lee D."/>
            <person name="Seo H."/>
            <person name="Park C."/>
            <person name="Park K."/>
        </authorList>
    </citation>
    <scope>NUCLEOTIDE SEQUENCE [LARGE SCALE GENOMIC DNA]</scope>
    <source>
        <strain evidence="11">ATCC 49049 / DSM 4359 / NBRC 107923 / NS-E</strain>
    </source>
</reference>
<dbReference type="SUPFAM" id="SSF51419">
    <property type="entry name" value="PLP-binding barrel"/>
    <property type="match status" value="1"/>
</dbReference>
<feature type="active site" description="Proton donor" evidence="7">
    <location>
        <position position="323"/>
    </location>
</feature>
<protein>
    <recommendedName>
        <fullName evidence="5 6">Diaminopimelate decarboxylase</fullName>
        <shortName evidence="5">DAP decarboxylase</shortName>
        <shortName evidence="5">DAPDC</shortName>
        <ecNumber evidence="5 6">4.1.1.20</ecNumber>
    </recommendedName>
</protein>
<dbReference type="GO" id="GO:0008836">
    <property type="term" value="F:diaminopimelate decarboxylase activity"/>
    <property type="evidence" value="ECO:0007669"/>
    <property type="project" value="UniProtKB-UniRule"/>
</dbReference>
<feature type="domain" description="Orn/DAP/Arg decarboxylase 2 N-terminal" evidence="9">
    <location>
        <begin position="30"/>
        <end position="262"/>
    </location>
</feature>
<keyword evidence="5 8" id="KW-0457">Lysine biosynthesis</keyword>
<keyword evidence="4 5" id="KW-0456">Lyase</keyword>
<evidence type="ECO:0000256" key="1">
    <source>
        <dbReference type="ARBA" id="ARBA00001933"/>
    </source>
</evidence>
<organism evidence="10 11">
    <name type="scientific">Thermotoga neapolitana (strain ATCC 49049 / DSM 4359 / NBRC 107923 / NS-E)</name>
    <dbReference type="NCBI Taxonomy" id="309803"/>
    <lineage>
        <taxon>Bacteria</taxon>
        <taxon>Thermotogati</taxon>
        <taxon>Thermotogota</taxon>
        <taxon>Thermotogae</taxon>
        <taxon>Thermotogales</taxon>
        <taxon>Thermotogaceae</taxon>
        <taxon>Thermotoga</taxon>
    </lineage>
</organism>
<evidence type="ECO:0000256" key="2">
    <source>
        <dbReference type="ARBA" id="ARBA00022793"/>
    </source>
</evidence>
<dbReference type="HAMAP" id="MF_02120">
    <property type="entry name" value="LysA"/>
    <property type="match status" value="1"/>
</dbReference>
<dbReference type="Pfam" id="PF02784">
    <property type="entry name" value="Orn_Arg_deC_N"/>
    <property type="match status" value="1"/>
</dbReference>
<dbReference type="SUPFAM" id="SSF50621">
    <property type="entry name" value="Alanine racemase C-terminal domain-like"/>
    <property type="match status" value="1"/>
</dbReference>
<feature type="binding site" evidence="5">
    <location>
        <position position="223"/>
    </location>
    <ligand>
        <name>pyridoxal 5'-phosphate</name>
        <dbReference type="ChEBI" id="CHEBI:597326"/>
    </ligand>
</feature>
<dbReference type="NCBIfam" id="TIGR01048">
    <property type="entry name" value="lysA"/>
    <property type="match status" value="1"/>
</dbReference>
<dbReference type="PANTHER" id="PTHR43727">
    <property type="entry name" value="DIAMINOPIMELATE DECARBOXYLASE"/>
    <property type="match status" value="1"/>
</dbReference>
<dbReference type="PRINTS" id="PR01179">
    <property type="entry name" value="ODADCRBXLASE"/>
</dbReference>
<evidence type="ECO:0000256" key="7">
    <source>
        <dbReference type="PIRSR" id="PIRSR600183-50"/>
    </source>
</evidence>
<dbReference type="CDD" id="cd06828">
    <property type="entry name" value="PLPDE_III_DapDC"/>
    <property type="match status" value="1"/>
</dbReference>
<dbReference type="InterPro" id="IPR022644">
    <property type="entry name" value="De-COase2_N"/>
</dbReference>
<dbReference type="HOGENOM" id="CLU_026444_0_0_0"/>
<feature type="binding site" evidence="5">
    <location>
        <position position="352"/>
    </location>
    <ligand>
        <name>substrate</name>
    </ligand>
</feature>
<comment type="subunit">
    <text evidence="5">Homodimer.</text>
</comment>
<dbReference type="InterPro" id="IPR029066">
    <property type="entry name" value="PLP-binding_barrel"/>
</dbReference>
<dbReference type="FunFam" id="3.20.20.10:FF:000003">
    <property type="entry name" value="Diaminopimelate decarboxylase"/>
    <property type="match status" value="1"/>
</dbReference>
<dbReference type="KEGG" id="tna:CTN_0976"/>
<dbReference type="STRING" id="309803.CTN_0976"/>
<dbReference type="PRINTS" id="PR01181">
    <property type="entry name" value="DAPDCRBXLASE"/>
</dbReference>
<feature type="binding site" evidence="5">
    <location>
        <position position="324"/>
    </location>
    <ligand>
        <name>substrate</name>
    </ligand>
</feature>
<comment type="function">
    <text evidence="5">Specifically catalyzes the decarboxylation of meso-diaminopimelate (meso-DAP) to L-lysine.</text>
</comment>
<evidence type="ECO:0000313" key="10">
    <source>
        <dbReference type="EMBL" id="ACM23152.1"/>
    </source>
</evidence>
<dbReference type="GO" id="GO:0030170">
    <property type="term" value="F:pyridoxal phosphate binding"/>
    <property type="evidence" value="ECO:0007669"/>
    <property type="project" value="UniProtKB-UniRule"/>
</dbReference>
<dbReference type="Gene3D" id="3.20.20.10">
    <property type="entry name" value="Alanine racemase"/>
    <property type="match status" value="1"/>
</dbReference>
<feature type="binding site" evidence="5">
    <location>
        <position position="258"/>
    </location>
    <ligand>
        <name>substrate</name>
    </ligand>
</feature>
<dbReference type="eggNOG" id="COG0019">
    <property type="taxonomic scope" value="Bacteria"/>
</dbReference>